<dbReference type="Proteomes" id="UP000054538">
    <property type="component" value="Unassembled WGS sequence"/>
</dbReference>
<dbReference type="AlphaFoldDB" id="A0A0D0D5E0"/>
<proteinExistence type="predicted"/>
<dbReference type="EMBL" id="KN831299">
    <property type="protein sequence ID" value="KIK72050.1"/>
    <property type="molecule type" value="Genomic_DNA"/>
</dbReference>
<organism evidence="2 3">
    <name type="scientific">Paxillus rubicundulus Ve08.2h10</name>
    <dbReference type="NCBI Taxonomy" id="930991"/>
    <lineage>
        <taxon>Eukaryota</taxon>
        <taxon>Fungi</taxon>
        <taxon>Dikarya</taxon>
        <taxon>Basidiomycota</taxon>
        <taxon>Agaricomycotina</taxon>
        <taxon>Agaricomycetes</taxon>
        <taxon>Agaricomycetidae</taxon>
        <taxon>Boletales</taxon>
        <taxon>Paxilineae</taxon>
        <taxon>Paxillaceae</taxon>
        <taxon>Paxillus</taxon>
    </lineage>
</organism>
<sequence>MPPLLPGKGGLKSILAGQVTSGAVEGSNTSPRTSKGSIPRPFQRPNLSIHSANIEAAGYPLEVGPKFGTWPFPIKEGQGLGLQIEAKDAFGHPKGKIWPSPRSIPRASALEVITTPVNPLLDPRPGPSLDPTDQIIKGLEYGLGRRGPSGTGAGPAGHPFIPTSSHRSLPLPPSVSRQMQRLQLEMANSHPKSAFLALEAKGQPSSHLCRWRQVGTVPPPSSHAPTASSWCGDGG</sequence>
<feature type="region of interest" description="Disordered" evidence="1">
    <location>
        <begin position="146"/>
        <end position="173"/>
    </location>
</feature>
<reference evidence="3" key="2">
    <citation type="submission" date="2015-01" db="EMBL/GenBank/DDBJ databases">
        <title>Evolutionary Origins and Diversification of the Mycorrhizal Mutualists.</title>
        <authorList>
            <consortium name="DOE Joint Genome Institute"/>
            <consortium name="Mycorrhizal Genomics Consortium"/>
            <person name="Kohler A."/>
            <person name="Kuo A."/>
            <person name="Nagy L.G."/>
            <person name="Floudas D."/>
            <person name="Copeland A."/>
            <person name="Barry K.W."/>
            <person name="Cichocki N."/>
            <person name="Veneault-Fourrey C."/>
            <person name="LaButti K."/>
            <person name="Lindquist E.A."/>
            <person name="Lipzen A."/>
            <person name="Lundell T."/>
            <person name="Morin E."/>
            <person name="Murat C."/>
            <person name="Riley R."/>
            <person name="Ohm R."/>
            <person name="Sun H."/>
            <person name="Tunlid A."/>
            <person name="Henrissat B."/>
            <person name="Grigoriev I.V."/>
            <person name="Hibbett D.S."/>
            <person name="Martin F."/>
        </authorList>
    </citation>
    <scope>NUCLEOTIDE SEQUENCE [LARGE SCALE GENOMIC DNA]</scope>
    <source>
        <strain evidence="3">Ve08.2h10</strain>
    </source>
</reference>
<feature type="compositionally biased region" description="Polar residues" evidence="1">
    <location>
        <begin position="22"/>
        <end position="36"/>
    </location>
</feature>
<name>A0A0D0D5E0_9AGAM</name>
<evidence type="ECO:0000313" key="3">
    <source>
        <dbReference type="Proteomes" id="UP000054538"/>
    </source>
</evidence>
<feature type="region of interest" description="Disordered" evidence="1">
    <location>
        <begin position="216"/>
        <end position="235"/>
    </location>
</feature>
<evidence type="ECO:0000313" key="2">
    <source>
        <dbReference type="EMBL" id="KIK72050.1"/>
    </source>
</evidence>
<reference evidence="2 3" key="1">
    <citation type="submission" date="2014-04" db="EMBL/GenBank/DDBJ databases">
        <authorList>
            <consortium name="DOE Joint Genome Institute"/>
            <person name="Kuo A."/>
            <person name="Kohler A."/>
            <person name="Jargeat P."/>
            <person name="Nagy L.G."/>
            <person name="Floudas D."/>
            <person name="Copeland A."/>
            <person name="Barry K.W."/>
            <person name="Cichocki N."/>
            <person name="Veneault-Fourrey C."/>
            <person name="LaButti K."/>
            <person name="Lindquist E.A."/>
            <person name="Lipzen A."/>
            <person name="Lundell T."/>
            <person name="Morin E."/>
            <person name="Murat C."/>
            <person name="Sun H."/>
            <person name="Tunlid A."/>
            <person name="Henrissat B."/>
            <person name="Grigoriev I.V."/>
            <person name="Hibbett D.S."/>
            <person name="Martin F."/>
            <person name="Nordberg H.P."/>
            <person name="Cantor M.N."/>
            <person name="Hua S.X."/>
        </authorList>
    </citation>
    <scope>NUCLEOTIDE SEQUENCE [LARGE SCALE GENOMIC DNA]</scope>
    <source>
        <strain evidence="2 3">Ve08.2h10</strain>
    </source>
</reference>
<feature type="region of interest" description="Disordered" evidence="1">
    <location>
        <begin position="22"/>
        <end position="42"/>
    </location>
</feature>
<protein>
    <submittedName>
        <fullName evidence="2">Uncharacterized protein</fullName>
    </submittedName>
</protein>
<dbReference type="HOGENOM" id="CLU_040073_4_1_1"/>
<keyword evidence="3" id="KW-1185">Reference proteome</keyword>
<gene>
    <name evidence="2" type="ORF">PAXRUDRAFT_22464</name>
</gene>
<accession>A0A0D0D5E0</accession>
<feature type="compositionally biased region" description="Gly residues" evidence="1">
    <location>
        <begin position="146"/>
        <end position="155"/>
    </location>
</feature>
<evidence type="ECO:0000256" key="1">
    <source>
        <dbReference type="SAM" id="MobiDB-lite"/>
    </source>
</evidence>
<dbReference type="InParanoid" id="A0A0D0D5E0"/>